<dbReference type="PANTHER" id="PTHR21621:SF0">
    <property type="entry name" value="BETA-CITRYLGLUTAMATE SYNTHASE B-RELATED"/>
    <property type="match status" value="1"/>
</dbReference>
<dbReference type="GeneID" id="76835600"/>
<evidence type="ECO:0000313" key="2">
    <source>
        <dbReference type="EMBL" id="WAI00897.1"/>
    </source>
</evidence>
<evidence type="ECO:0000313" key="3">
    <source>
        <dbReference type="Proteomes" id="UP001163096"/>
    </source>
</evidence>
<accession>A0A9X9T884</accession>
<dbReference type="GO" id="GO:0005524">
    <property type="term" value="F:ATP binding"/>
    <property type="evidence" value="ECO:0007669"/>
    <property type="project" value="InterPro"/>
</dbReference>
<sequence length="263" mass="28755">MIHIVPKPTDTPDDNSTGMVIRALKERDCPYELLDLDAIDPFSPDISGETIWVCGIKQDGVQFEVISALSLANRMVNDPHAIAVCASKAQTTARLMAAGVPTPDTIFTGSLTEAKRFLARHQQAVYKPLYGYDGNGIFPFTDTSELPEGPYYLQEYVKNDRDYRVFVIGGVAVGAIVRISDTFAHNIHQGGTGMAIMDLPEEMKTVAGAAARAIGIDYCGVDLLERGSSYTVLEVNGTPNWHCMEAPIPDLLAEYLIKEDLKK</sequence>
<dbReference type="KEGG" id="mou:OU421_10820"/>
<protein>
    <submittedName>
        <fullName evidence="2">ATP-grasp domain-containing protein</fullName>
    </submittedName>
</protein>
<evidence type="ECO:0000259" key="1">
    <source>
        <dbReference type="Pfam" id="PF08443"/>
    </source>
</evidence>
<dbReference type="Gene3D" id="3.30.470.20">
    <property type="entry name" value="ATP-grasp fold, B domain"/>
    <property type="match status" value="1"/>
</dbReference>
<dbReference type="InterPro" id="IPR013815">
    <property type="entry name" value="ATP_grasp_subdomain_1"/>
</dbReference>
<dbReference type="AlphaFoldDB" id="A0A9X9T884"/>
<dbReference type="Gene3D" id="3.30.1490.20">
    <property type="entry name" value="ATP-grasp fold, A domain"/>
    <property type="match status" value="1"/>
</dbReference>
<dbReference type="GO" id="GO:0016879">
    <property type="term" value="F:ligase activity, forming carbon-nitrogen bonds"/>
    <property type="evidence" value="ECO:0007669"/>
    <property type="project" value="TreeGrafter"/>
</dbReference>
<dbReference type="SUPFAM" id="SSF56059">
    <property type="entry name" value="Glutathione synthetase ATP-binding domain-like"/>
    <property type="match status" value="1"/>
</dbReference>
<dbReference type="Proteomes" id="UP001163096">
    <property type="component" value="Chromosome"/>
</dbReference>
<feature type="domain" description="ATP-grasp fold RimK-type" evidence="1">
    <location>
        <begin position="88"/>
        <end position="245"/>
    </location>
</feature>
<reference evidence="2" key="1">
    <citation type="submission" date="2022-11" db="EMBL/GenBank/DDBJ databases">
        <title>Complete genome sequence of Methanogenium organophilum DSM 3596.</title>
        <authorList>
            <person name="Chen S.-C."/>
            <person name="Lai S.-J."/>
            <person name="You Y.-T."/>
        </authorList>
    </citation>
    <scope>NUCLEOTIDE SEQUENCE</scope>
    <source>
        <strain evidence="2">DSM 3596</strain>
    </source>
</reference>
<organism evidence="2 3">
    <name type="scientific">Methanogenium organophilum</name>
    <dbReference type="NCBI Taxonomy" id="2199"/>
    <lineage>
        <taxon>Archaea</taxon>
        <taxon>Methanobacteriati</taxon>
        <taxon>Methanobacteriota</taxon>
        <taxon>Stenosarchaea group</taxon>
        <taxon>Methanomicrobia</taxon>
        <taxon>Methanomicrobiales</taxon>
        <taxon>Methanomicrobiaceae</taxon>
        <taxon>Methanogenium</taxon>
    </lineage>
</organism>
<keyword evidence="3" id="KW-1185">Reference proteome</keyword>
<dbReference type="PANTHER" id="PTHR21621">
    <property type="entry name" value="RIBOSOMAL PROTEIN S6 MODIFICATION PROTEIN"/>
    <property type="match status" value="1"/>
</dbReference>
<dbReference type="EMBL" id="CP113361">
    <property type="protein sequence ID" value="WAI00897.1"/>
    <property type="molecule type" value="Genomic_DNA"/>
</dbReference>
<name>A0A9X9T884_METOG</name>
<gene>
    <name evidence="2" type="ORF">OU421_10820</name>
</gene>
<dbReference type="Pfam" id="PF08443">
    <property type="entry name" value="RimK"/>
    <property type="match status" value="1"/>
</dbReference>
<dbReference type="GO" id="GO:0005737">
    <property type="term" value="C:cytoplasm"/>
    <property type="evidence" value="ECO:0007669"/>
    <property type="project" value="TreeGrafter"/>
</dbReference>
<dbReference type="RefSeq" id="WP_268186102.1">
    <property type="nucleotide sequence ID" value="NZ_CP113361.1"/>
</dbReference>
<dbReference type="InterPro" id="IPR013651">
    <property type="entry name" value="ATP-grasp_RimK-type"/>
</dbReference>
<proteinExistence type="predicted"/>